<name>A0A097AP06_THEKI</name>
<dbReference type="eggNOG" id="COG5611">
    <property type="taxonomic scope" value="Bacteria"/>
</dbReference>
<evidence type="ECO:0000259" key="1">
    <source>
        <dbReference type="Pfam" id="PF01850"/>
    </source>
</evidence>
<feature type="domain" description="PIN" evidence="1">
    <location>
        <begin position="6"/>
        <end position="128"/>
    </location>
</feature>
<dbReference type="InterPro" id="IPR002716">
    <property type="entry name" value="PIN_dom"/>
</dbReference>
<organism evidence="2 3">
    <name type="scientific">Thermoanaerobacter kivui</name>
    <name type="common">Acetogenium kivui</name>
    <dbReference type="NCBI Taxonomy" id="2325"/>
    <lineage>
        <taxon>Bacteria</taxon>
        <taxon>Bacillati</taxon>
        <taxon>Bacillota</taxon>
        <taxon>Clostridia</taxon>
        <taxon>Thermoanaerobacterales</taxon>
        <taxon>Thermoanaerobacteraceae</taxon>
        <taxon>Thermoanaerobacter</taxon>
    </lineage>
</organism>
<dbReference type="OrthoDB" id="9789052at2"/>
<dbReference type="InterPro" id="IPR029060">
    <property type="entry name" value="PIN-like_dom_sf"/>
</dbReference>
<proteinExistence type="predicted"/>
<dbReference type="EMBL" id="CP009170">
    <property type="protein sequence ID" value="AIS51540.1"/>
    <property type="molecule type" value="Genomic_DNA"/>
</dbReference>
<dbReference type="Proteomes" id="UP000029669">
    <property type="component" value="Chromosome"/>
</dbReference>
<dbReference type="HOGENOM" id="CLU_121449_2_2_9"/>
<protein>
    <submittedName>
        <fullName evidence="2">PilT protein domain-containing protein</fullName>
    </submittedName>
</protein>
<dbReference type="SUPFAM" id="SSF88723">
    <property type="entry name" value="PIN domain-like"/>
    <property type="match status" value="1"/>
</dbReference>
<dbReference type="Pfam" id="PF01850">
    <property type="entry name" value="PIN"/>
    <property type="match status" value="1"/>
</dbReference>
<dbReference type="STRING" id="2325.TKV_c03350"/>
<dbReference type="AlphaFoldDB" id="A0A097AP06"/>
<dbReference type="Gene3D" id="3.40.50.1010">
    <property type="entry name" value="5'-nuclease"/>
    <property type="match status" value="1"/>
</dbReference>
<dbReference type="KEGG" id="tki:TKV_c03350"/>
<gene>
    <name evidence="2" type="ORF">TKV_c03350</name>
</gene>
<evidence type="ECO:0000313" key="3">
    <source>
        <dbReference type="Proteomes" id="UP000029669"/>
    </source>
</evidence>
<accession>A0A097AP06</accession>
<keyword evidence="3" id="KW-1185">Reference proteome</keyword>
<sequence>MEKIWIDANVILRYLLKDNEEFYAKAYEIMKKADNGELKLLVSPLTIAEVVWTLESFYKISKDQISDTLITFICSDAVEAEEKDTLILSLNSYKENNVDFIDAYIDAHAINSGNKKVFTFDKKHFSRLNIELF</sequence>
<dbReference type="RefSeq" id="WP_049684498.1">
    <property type="nucleotide sequence ID" value="NZ_CP009170.1"/>
</dbReference>
<reference evidence="3" key="1">
    <citation type="journal article" date="2015" name="Genome Announc.">
        <title>Whole-Genome Sequences of 80 Environmental and Clinical Isolates of Burkholderia pseudomallei.</title>
        <authorList>
            <person name="Johnson S.L."/>
            <person name="Baker A.L."/>
            <person name="Chain P.S."/>
            <person name="Currie B.J."/>
            <person name="Daligault H.E."/>
            <person name="Davenport K.W."/>
            <person name="Davis C.B."/>
            <person name="Inglis T.J."/>
            <person name="Kaestli M."/>
            <person name="Koren S."/>
            <person name="Mayo M."/>
            <person name="Merritt A.J."/>
            <person name="Price E.P."/>
            <person name="Sarovich D.S."/>
            <person name="Warner J."/>
            <person name="Rosovitz M.J."/>
        </authorList>
    </citation>
    <scope>NUCLEOTIDE SEQUENCE [LARGE SCALE GENOMIC DNA]</scope>
    <source>
        <strain evidence="3">DSM 2030</strain>
    </source>
</reference>
<evidence type="ECO:0000313" key="2">
    <source>
        <dbReference type="EMBL" id="AIS51540.1"/>
    </source>
</evidence>